<dbReference type="SUPFAM" id="SSF52317">
    <property type="entry name" value="Class I glutamine amidotransferase-like"/>
    <property type="match status" value="1"/>
</dbReference>
<comment type="caution">
    <text evidence="1">The sequence shown here is derived from an EMBL/GenBank/DDBJ whole genome shotgun (WGS) entry which is preliminary data.</text>
</comment>
<dbReference type="PROSITE" id="PS51273">
    <property type="entry name" value="GATASE_TYPE_1"/>
    <property type="match status" value="1"/>
</dbReference>
<sequence length="245" mass="27286">MKPLIGVSCAWSVETWSSDESQDGYLYVGKEYVDAVLDSGGVPFVLPIVSNEEILKAVAMDIVSVIDGLLLSGGGSVVGMPSKPTRPTLIEQQPIRYQFEKELLLHAREKGMPIFGICRGCQMIAEVFGGKMNYSCFLQGHRQKEPGDRPTHSIKIMDNTKARQVVQVDSMMVNSFHVQCIDFVPEGFVASGISDDGVIEMIESTVDPFVWGTQFHPEEMRLSSELAKRIIDFFIKKAQTYKQSR</sequence>
<evidence type="ECO:0000313" key="2">
    <source>
        <dbReference type="Proteomes" id="UP000185093"/>
    </source>
</evidence>
<dbReference type="Proteomes" id="UP000185093">
    <property type="component" value="Unassembled WGS sequence"/>
</dbReference>
<dbReference type="InterPro" id="IPR044668">
    <property type="entry name" value="PuuD-like"/>
</dbReference>
<proteinExistence type="predicted"/>
<dbReference type="PANTHER" id="PTHR43235:SF1">
    <property type="entry name" value="GLUTAMINE AMIDOTRANSFERASE PB2B2.05-RELATED"/>
    <property type="match status" value="1"/>
</dbReference>
<dbReference type="CDD" id="cd01745">
    <property type="entry name" value="GATase1_2"/>
    <property type="match status" value="1"/>
</dbReference>
<name>A0ABY1JDS8_9BACT</name>
<keyword evidence="2" id="KW-1185">Reference proteome</keyword>
<dbReference type="RefSeq" id="WP_074199621.1">
    <property type="nucleotide sequence ID" value="NZ_FSQZ01000001.1"/>
</dbReference>
<dbReference type="Pfam" id="PF07722">
    <property type="entry name" value="Peptidase_C26"/>
    <property type="match status" value="1"/>
</dbReference>
<protein>
    <submittedName>
        <fullName evidence="1">Glutamine amidotransferase</fullName>
    </submittedName>
</protein>
<dbReference type="PANTHER" id="PTHR43235">
    <property type="entry name" value="GLUTAMINE AMIDOTRANSFERASE PB2B2.05-RELATED"/>
    <property type="match status" value="1"/>
</dbReference>
<dbReference type="InterPro" id="IPR011697">
    <property type="entry name" value="Peptidase_C26"/>
</dbReference>
<keyword evidence="1" id="KW-0315">Glutamine amidotransferase</keyword>
<dbReference type="InterPro" id="IPR029062">
    <property type="entry name" value="Class_I_gatase-like"/>
</dbReference>
<dbReference type="EMBL" id="FSQZ01000001">
    <property type="protein sequence ID" value="SIN69360.1"/>
    <property type="molecule type" value="Genomic_DNA"/>
</dbReference>
<accession>A0ABY1JDS8</accession>
<gene>
    <name evidence="1" type="ORF">SAMN05444368_1242</name>
</gene>
<dbReference type="Gene3D" id="3.40.50.880">
    <property type="match status" value="1"/>
</dbReference>
<organism evidence="1 2">
    <name type="scientific">Acetomicrobium flavidum</name>
    <dbReference type="NCBI Taxonomy" id="49896"/>
    <lineage>
        <taxon>Bacteria</taxon>
        <taxon>Thermotogati</taxon>
        <taxon>Synergistota</taxon>
        <taxon>Synergistia</taxon>
        <taxon>Synergistales</taxon>
        <taxon>Acetomicrobiaceae</taxon>
        <taxon>Acetomicrobium</taxon>
    </lineage>
</organism>
<evidence type="ECO:0000313" key="1">
    <source>
        <dbReference type="EMBL" id="SIN69360.1"/>
    </source>
</evidence>
<reference evidence="1 2" key="1">
    <citation type="submission" date="2016-11" db="EMBL/GenBank/DDBJ databases">
        <authorList>
            <person name="Varghese N."/>
            <person name="Submissions S."/>
        </authorList>
    </citation>
    <scope>NUCLEOTIDE SEQUENCE [LARGE SCALE GENOMIC DNA]</scope>
    <source>
        <strain evidence="1 2">DSM 20664</strain>
    </source>
</reference>